<comment type="caution">
    <text evidence="1">The sequence shown here is derived from an EMBL/GenBank/DDBJ whole genome shotgun (WGS) entry which is preliminary data.</text>
</comment>
<organism evidence="1 2">
    <name type="scientific">Auriscalpium vulgare</name>
    <dbReference type="NCBI Taxonomy" id="40419"/>
    <lineage>
        <taxon>Eukaryota</taxon>
        <taxon>Fungi</taxon>
        <taxon>Dikarya</taxon>
        <taxon>Basidiomycota</taxon>
        <taxon>Agaricomycotina</taxon>
        <taxon>Agaricomycetes</taxon>
        <taxon>Russulales</taxon>
        <taxon>Auriscalpiaceae</taxon>
        <taxon>Auriscalpium</taxon>
    </lineage>
</organism>
<reference evidence="1" key="2">
    <citation type="journal article" date="2022" name="New Phytol.">
        <title>Evolutionary transition to the ectomycorrhizal habit in the genomes of a hyperdiverse lineage of mushroom-forming fungi.</title>
        <authorList>
            <person name="Looney B."/>
            <person name="Miyauchi S."/>
            <person name="Morin E."/>
            <person name="Drula E."/>
            <person name="Courty P.E."/>
            <person name="Kohler A."/>
            <person name="Kuo A."/>
            <person name="LaButti K."/>
            <person name="Pangilinan J."/>
            <person name="Lipzen A."/>
            <person name="Riley R."/>
            <person name="Andreopoulos W."/>
            <person name="He G."/>
            <person name="Johnson J."/>
            <person name="Nolan M."/>
            <person name="Tritt A."/>
            <person name="Barry K.W."/>
            <person name="Grigoriev I.V."/>
            <person name="Nagy L.G."/>
            <person name="Hibbett D."/>
            <person name="Henrissat B."/>
            <person name="Matheny P.B."/>
            <person name="Labbe J."/>
            <person name="Martin F.M."/>
        </authorList>
    </citation>
    <scope>NUCLEOTIDE SEQUENCE</scope>
    <source>
        <strain evidence="1">FP105234-sp</strain>
    </source>
</reference>
<sequence length="151" mass="17005">MQASKIIVKALISGLAQHKVPPIENQSSREDSLQTRATQITSLALLREIGELTVQVPYMKGAAGVLLRVIMISDTLNVNQAQLDEMNHNILELAQFLHEATTYAKDHSWTVSPDLQHTLELWPQELESIENALVQYNNQKKKKFPLHLLDG</sequence>
<dbReference type="EMBL" id="MU276834">
    <property type="protein sequence ID" value="KAI0037602.1"/>
    <property type="molecule type" value="Genomic_DNA"/>
</dbReference>
<evidence type="ECO:0000313" key="1">
    <source>
        <dbReference type="EMBL" id="KAI0037602.1"/>
    </source>
</evidence>
<proteinExistence type="predicted"/>
<name>A0ACB8R137_9AGAM</name>
<reference evidence="1" key="1">
    <citation type="submission" date="2021-02" db="EMBL/GenBank/DDBJ databases">
        <authorList>
            <consortium name="DOE Joint Genome Institute"/>
            <person name="Ahrendt S."/>
            <person name="Looney B.P."/>
            <person name="Miyauchi S."/>
            <person name="Morin E."/>
            <person name="Drula E."/>
            <person name="Courty P.E."/>
            <person name="Chicoki N."/>
            <person name="Fauchery L."/>
            <person name="Kohler A."/>
            <person name="Kuo A."/>
            <person name="Labutti K."/>
            <person name="Pangilinan J."/>
            <person name="Lipzen A."/>
            <person name="Riley R."/>
            <person name="Andreopoulos W."/>
            <person name="He G."/>
            <person name="Johnson J."/>
            <person name="Barry K.W."/>
            <person name="Grigoriev I.V."/>
            <person name="Nagy L."/>
            <person name="Hibbett D."/>
            <person name="Henrissat B."/>
            <person name="Matheny P.B."/>
            <person name="Labbe J."/>
            <person name="Martin F."/>
        </authorList>
    </citation>
    <scope>NUCLEOTIDE SEQUENCE</scope>
    <source>
        <strain evidence="1">FP105234-sp</strain>
    </source>
</reference>
<protein>
    <submittedName>
        <fullName evidence="1">Uncharacterized protein</fullName>
    </submittedName>
</protein>
<keyword evidence="2" id="KW-1185">Reference proteome</keyword>
<evidence type="ECO:0000313" key="2">
    <source>
        <dbReference type="Proteomes" id="UP000814033"/>
    </source>
</evidence>
<feature type="non-terminal residue" evidence="1">
    <location>
        <position position="151"/>
    </location>
</feature>
<dbReference type="Proteomes" id="UP000814033">
    <property type="component" value="Unassembled WGS sequence"/>
</dbReference>
<accession>A0ACB8R137</accession>
<gene>
    <name evidence="1" type="ORF">FA95DRAFT_1568111</name>
</gene>